<dbReference type="GO" id="GO:0004806">
    <property type="term" value="F:triacylglycerol lipase activity"/>
    <property type="evidence" value="ECO:0007669"/>
    <property type="project" value="TreeGrafter"/>
</dbReference>
<proteinExistence type="predicted"/>
<evidence type="ECO:0000313" key="3">
    <source>
        <dbReference type="EMBL" id="MBA8793901.1"/>
    </source>
</evidence>
<dbReference type="AlphaFoldDB" id="A0A7W3IRG1"/>
<sequence>MAAPLEPGAAYTALGSSFAAGPGILPVVDEAAGRSGRNYAHLVAERLGLVLTDVTRSGAVSDDLLRPGRTRTRPLRRTPVPAQLDGVTPATRLVTLTVGGNDLGYVGGLFRAVLVNRGPGRLPVVGPRLTARTRIVADPAAVARLTDTLTRVVESVHTTAPDARVLIVDYLTLVGPDPHPTLPLTAAQRDQAQAMAAVLTATYRTVADRAGAELVEAAEASRDHHAGASEPWVTGWVGRSGVSFHPNAAGMAAVADLVVDRLGARP</sequence>
<evidence type="ECO:0000259" key="2">
    <source>
        <dbReference type="Pfam" id="PF13472"/>
    </source>
</evidence>
<evidence type="ECO:0000256" key="1">
    <source>
        <dbReference type="PIRSR" id="PIRSR637460-1"/>
    </source>
</evidence>
<feature type="active site" description="Nucleophile" evidence="1">
    <location>
        <position position="17"/>
    </location>
</feature>
<organism evidence="3 4">
    <name type="scientific">Microlunatus kandeliicorticis</name>
    <dbReference type="NCBI Taxonomy" id="1759536"/>
    <lineage>
        <taxon>Bacteria</taxon>
        <taxon>Bacillati</taxon>
        <taxon>Actinomycetota</taxon>
        <taxon>Actinomycetes</taxon>
        <taxon>Propionibacteriales</taxon>
        <taxon>Propionibacteriaceae</taxon>
        <taxon>Microlunatus</taxon>
    </lineage>
</organism>
<dbReference type="GO" id="GO:0019433">
    <property type="term" value="P:triglyceride catabolic process"/>
    <property type="evidence" value="ECO:0007669"/>
    <property type="project" value="TreeGrafter"/>
</dbReference>
<dbReference type="InterPro" id="IPR037460">
    <property type="entry name" value="SEST-like"/>
</dbReference>
<name>A0A7W3IRG1_9ACTN</name>
<accession>A0A7W3IRG1</accession>
<dbReference type="Pfam" id="PF13472">
    <property type="entry name" value="Lipase_GDSL_2"/>
    <property type="match status" value="1"/>
</dbReference>
<dbReference type="SUPFAM" id="SSF52266">
    <property type="entry name" value="SGNH hydrolase"/>
    <property type="match status" value="1"/>
</dbReference>
<dbReference type="PANTHER" id="PTHR37981">
    <property type="entry name" value="LIPASE 2"/>
    <property type="match status" value="1"/>
</dbReference>
<dbReference type="InterPro" id="IPR013830">
    <property type="entry name" value="SGNH_hydro"/>
</dbReference>
<gene>
    <name evidence="3" type="ORF">FHX74_001506</name>
</gene>
<dbReference type="PANTHER" id="PTHR37981:SF1">
    <property type="entry name" value="SGNH HYDROLASE-TYPE ESTERASE DOMAIN-CONTAINING PROTEIN"/>
    <property type="match status" value="1"/>
</dbReference>
<feature type="active site" evidence="1">
    <location>
        <position position="245"/>
    </location>
</feature>
<feature type="domain" description="SGNH hydrolase-type esterase" evidence="2">
    <location>
        <begin position="13"/>
        <end position="253"/>
    </location>
</feature>
<dbReference type="RefSeq" id="WP_182559446.1">
    <property type="nucleotide sequence ID" value="NZ_JACGWT010000002.1"/>
</dbReference>
<dbReference type="CDD" id="cd01823">
    <property type="entry name" value="SEST_like"/>
    <property type="match status" value="1"/>
</dbReference>
<keyword evidence="4" id="KW-1185">Reference proteome</keyword>
<reference evidence="3 4" key="1">
    <citation type="submission" date="2020-07" db="EMBL/GenBank/DDBJ databases">
        <title>Sequencing the genomes of 1000 actinobacteria strains.</title>
        <authorList>
            <person name="Klenk H.-P."/>
        </authorList>
    </citation>
    <scope>NUCLEOTIDE SEQUENCE [LARGE SCALE GENOMIC DNA]</scope>
    <source>
        <strain evidence="3 4">DSM 100723</strain>
    </source>
</reference>
<protein>
    <submittedName>
        <fullName evidence="3">Lysophospholipase L1-like esterase</fullName>
    </submittedName>
</protein>
<dbReference type="Gene3D" id="3.40.50.1110">
    <property type="entry name" value="SGNH hydrolase"/>
    <property type="match status" value="1"/>
</dbReference>
<dbReference type="EMBL" id="JACGWT010000002">
    <property type="protein sequence ID" value="MBA8793901.1"/>
    <property type="molecule type" value="Genomic_DNA"/>
</dbReference>
<dbReference type="InterPro" id="IPR036514">
    <property type="entry name" value="SGNH_hydro_sf"/>
</dbReference>
<comment type="caution">
    <text evidence="3">The sequence shown here is derived from an EMBL/GenBank/DDBJ whole genome shotgun (WGS) entry which is preliminary data.</text>
</comment>
<dbReference type="Proteomes" id="UP000523079">
    <property type="component" value="Unassembled WGS sequence"/>
</dbReference>
<evidence type="ECO:0000313" key="4">
    <source>
        <dbReference type="Proteomes" id="UP000523079"/>
    </source>
</evidence>